<dbReference type="Pfam" id="PF13369">
    <property type="entry name" value="Transglut_core2"/>
    <property type="match status" value="1"/>
</dbReference>
<dbReference type="AlphaFoldDB" id="A0A7T0C202"/>
<evidence type="ECO:0000313" key="4">
    <source>
        <dbReference type="Proteomes" id="UP000594464"/>
    </source>
</evidence>
<evidence type="ECO:0000259" key="2">
    <source>
        <dbReference type="Pfam" id="PF13369"/>
    </source>
</evidence>
<evidence type="ECO:0000313" key="3">
    <source>
        <dbReference type="EMBL" id="QPJ65082.1"/>
    </source>
</evidence>
<dbReference type="InterPro" id="IPR032698">
    <property type="entry name" value="SirB1_N"/>
</dbReference>
<name>A0A7T0C202_9BACT</name>
<dbReference type="KEGG" id="nva:G3M78_06645"/>
<evidence type="ECO:0000256" key="1">
    <source>
        <dbReference type="ARBA" id="ARBA00007100"/>
    </source>
</evidence>
<reference evidence="4" key="1">
    <citation type="submission" date="2020-02" db="EMBL/GenBank/DDBJ databases">
        <title>Genomic and physiological characterization of two novel Nitrospinaceae genera.</title>
        <authorList>
            <person name="Mueller A.J."/>
            <person name="Jung M.-Y."/>
            <person name="Strachan C.R."/>
            <person name="Herbold C.W."/>
            <person name="Kirkegaard R.H."/>
            <person name="Daims H."/>
        </authorList>
    </citation>
    <scope>NUCLEOTIDE SEQUENCE [LARGE SCALE GENOMIC DNA]</scope>
</reference>
<gene>
    <name evidence="3" type="ORF">G3M78_06645</name>
</gene>
<protein>
    <recommendedName>
        <fullName evidence="2">Protein SirB1 N-terminal domain-containing protein</fullName>
    </recommendedName>
</protein>
<feature type="domain" description="Protein SirB1 N-terminal" evidence="2">
    <location>
        <begin position="98"/>
        <end position="246"/>
    </location>
</feature>
<comment type="similarity">
    <text evidence="1">Belongs to the UPF0162 family.</text>
</comment>
<dbReference type="PANTHER" id="PTHR31350:SF21">
    <property type="entry name" value="F-BOX ONLY PROTEIN 21"/>
    <property type="match status" value="1"/>
</dbReference>
<dbReference type="EMBL" id="CP048620">
    <property type="protein sequence ID" value="QPJ65082.1"/>
    <property type="molecule type" value="Genomic_DNA"/>
</dbReference>
<organism evidence="3 4">
    <name type="scientific">Candidatus Nitrohelix vancouverensis</name>
    <dbReference type="NCBI Taxonomy" id="2705534"/>
    <lineage>
        <taxon>Bacteria</taxon>
        <taxon>Pseudomonadati</taxon>
        <taxon>Nitrospinota/Tectimicrobiota group</taxon>
        <taxon>Nitrospinota</taxon>
        <taxon>Nitrospinia</taxon>
        <taxon>Nitrospinales</taxon>
        <taxon>Nitrospinaceae</taxon>
        <taxon>Candidatus Nitrohelix</taxon>
    </lineage>
</organism>
<accession>A0A7T0C202</accession>
<sequence>MNSLLRLLDDRDASVRGKIRDELVASGEDATPFLEIAALSENPVLRKEALSILEALLPIKTETRLRELGASAEKETDLERGVCIIMQFGYPMAKDSIVSDALDSLASEFSSQLPEQASQKEMAQRLLNFLFVEKGFKGNDADYMNPDNSFINKVLEDKLGIPISLSVLCVLVGQRLKLPIVGVGLPGHYIVKYASLTEPLYFDPFHDGRQLTVDECRGIVERMGYKFEEYHLGQATHRETLMRMLNNLIHTYFNRQMEDKAHQVENLLKALVGAKD</sequence>
<dbReference type="Proteomes" id="UP000594464">
    <property type="component" value="Chromosome"/>
</dbReference>
<dbReference type="PANTHER" id="PTHR31350">
    <property type="entry name" value="SI:DKEY-261L7.2"/>
    <property type="match status" value="1"/>
</dbReference>
<proteinExistence type="inferred from homology"/>